<dbReference type="Proteomes" id="UP000265520">
    <property type="component" value="Unassembled WGS sequence"/>
</dbReference>
<protein>
    <submittedName>
        <fullName evidence="1">Uncharacterized protein</fullName>
    </submittedName>
</protein>
<sequence>MRPRLEEIKEEMEGK</sequence>
<evidence type="ECO:0000313" key="1">
    <source>
        <dbReference type="EMBL" id="MCI75648.1"/>
    </source>
</evidence>
<name>A0A392US13_9FABA</name>
<dbReference type="EMBL" id="LXQA010887882">
    <property type="protein sequence ID" value="MCI75648.1"/>
    <property type="molecule type" value="Genomic_DNA"/>
</dbReference>
<accession>A0A392US13</accession>
<comment type="caution">
    <text evidence="1">The sequence shown here is derived from an EMBL/GenBank/DDBJ whole genome shotgun (WGS) entry which is preliminary data.</text>
</comment>
<organism evidence="1 2">
    <name type="scientific">Trifolium medium</name>
    <dbReference type="NCBI Taxonomy" id="97028"/>
    <lineage>
        <taxon>Eukaryota</taxon>
        <taxon>Viridiplantae</taxon>
        <taxon>Streptophyta</taxon>
        <taxon>Embryophyta</taxon>
        <taxon>Tracheophyta</taxon>
        <taxon>Spermatophyta</taxon>
        <taxon>Magnoliopsida</taxon>
        <taxon>eudicotyledons</taxon>
        <taxon>Gunneridae</taxon>
        <taxon>Pentapetalae</taxon>
        <taxon>rosids</taxon>
        <taxon>fabids</taxon>
        <taxon>Fabales</taxon>
        <taxon>Fabaceae</taxon>
        <taxon>Papilionoideae</taxon>
        <taxon>50 kb inversion clade</taxon>
        <taxon>NPAAA clade</taxon>
        <taxon>Hologalegina</taxon>
        <taxon>IRL clade</taxon>
        <taxon>Trifolieae</taxon>
        <taxon>Trifolium</taxon>
    </lineage>
</organism>
<keyword evidence="2" id="KW-1185">Reference proteome</keyword>
<reference evidence="1 2" key="1">
    <citation type="journal article" date="2018" name="Front. Plant Sci.">
        <title>Red Clover (Trifolium pratense) and Zigzag Clover (T. medium) - A Picture of Genomic Similarities and Differences.</title>
        <authorList>
            <person name="Dluhosova J."/>
            <person name="Istvanek J."/>
            <person name="Nedelnik J."/>
            <person name="Repkova J."/>
        </authorList>
    </citation>
    <scope>NUCLEOTIDE SEQUENCE [LARGE SCALE GENOMIC DNA]</scope>
    <source>
        <strain evidence="2">cv. 10/8</strain>
        <tissue evidence="1">Leaf</tissue>
    </source>
</reference>
<proteinExistence type="predicted"/>
<evidence type="ECO:0000313" key="2">
    <source>
        <dbReference type="Proteomes" id="UP000265520"/>
    </source>
</evidence>
<feature type="non-terminal residue" evidence="1">
    <location>
        <position position="15"/>
    </location>
</feature>